<keyword evidence="3" id="KW-1185">Reference proteome</keyword>
<name>A0A2N9BD66_STRCX</name>
<protein>
    <submittedName>
        <fullName evidence="2">Uncharacterized protein</fullName>
    </submittedName>
</protein>
<sequence length="270" mass="29747">MWRTVSPRRNSVPGMSPHTYRGHMQPKISSLADRPDMLERVVGMADSWPEFAIQDLVGAAHFPRIAAELPEYVLFAEDEQGEVVANGFSVPFALQAEGRGQLPANGWDTVLVWAFSDLRRGVRPDTVSAISISVAPHAQGRGLSASMLSAMRDNARARGFGEVVAPVRPNAKHLEPHTPIEEYAHRVRPDGLPQDPWLRVHARAGATIDSVAPASMTVAASLADWRRWTGLPFDTRGDIEVPGALVPVRCEPERGYAVYVEPNVWMRHLL</sequence>
<dbReference type="AlphaFoldDB" id="A0A2N9BD66"/>
<dbReference type="Proteomes" id="UP000235464">
    <property type="component" value="Chromosome I"/>
</dbReference>
<dbReference type="EMBL" id="LT963352">
    <property type="protein sequence ID" value="SOR81314.1"/>
    <property type="molecule type" value="Genomic_DNA"/>
</dbReference>
<evidence type="ECO:0000313" key="3">
    <source>
        <dbReference type="Proteomes" id="UP000235464"/>
    </source>
</evidence>
<evidence type="ECO:0000313" key="2">
    <source>
        <dbReference type="EMBL" id="SOR81314.1"/>
    </source>
</evidence>
<evidence type="ECO:0000256" key="1">
    <source>
        <dbReference type="SAM" id="MobiDB-lite"/>
    </source>
</evidence>
<dbReference type="InterPro" id="IPR016181">
    <property type="entry name" value="Acyl_CoA_acyltransferase"/>
</dbReference>
<gene>
    <name evidence="2" type="ORF">SCNRRL3882_4766</name>
</gene>
<feature type="region of interest" description="Disordered" evidence="1">
    <location>
        <begin position="1"/>
        <end position="25"/>
    </location>
</feature>
<dbReference type="Gene3D" id="3.40.630.30">
    <property type="match status" value="1"/>
</dbReference>
<dbReference type="SUPFAM" id="SSF55729">
    <property type="entry name" value="Acyl-CoA N-acyltransferases (Nat)"/>
    <property type="match status" value="1"/>
</dbReference>
<accession>A0A2N9BD66</accession>
<reference evidence="3" key="1">
    <citation type="submission" date="2017-11" db="EMBL/GenBank/DDBJ databases">
        <authorList>
            <person name="Wibberg D."/>
        </authorList>
    </citation>
    <scope>NUCLEOTIDE SEQUENCE [LARGE SCALE GENOMIC DNA]</scope>
</reference>
<organism evidence="2 3">
    <name type="scientific">Streptomyces chartreusis NRRL 3882</name>
    <dbReference type="NCBI Taxonomy" id="1079985"/>
    <lineage>
        <taxon>Bacteria</taxon>
        <taxon>Bacillati</taxon>
        <taxon>Actinomycetota</taxon>
        <taxon>Actinomycetes</taxon>
        <taxon>Kitasatosporales</taxon>
        <taxon>Streptomycetaceae</taxon>
        <taxon>Streptomyces</taxon>
    </lineage>
</organism>
<proteinExistence type="predicted"/>